<evidence type="ECO:0000313" key="2">
    <source>
        <dbReference type="Proteomes" id="UP000828048"/>
    </source>
</evidence>
<comment type="caution">
    <text evidence="1">The sequence shown here is derived from an EMBL/GenBank/DDBJ whole genome shotgun (WGS) entry which is preliminary data.</text>
</comment>
<organism evidence="1 2">
    <name type="scientific">Vaccinium darrowii</name>
    <dbReference type="NCBI Taxonomy" id="229202"/>
    <lineage>
        <taxon>Eukaryota</taxon>
        <taxon>Viridiplantae</taxon>
        <taxon>Streptophyta</taxon>
        <taxon>Embryophyta</taxon>
        <taxon>Tracheophyta</taxon>
        <taxon>Spermatophyta</taxon>
        <taxon>Magnoliopsida</taxon>
        <taxon>eudicotyledons</taxon>
        <taxon>Gunneridae</taxon>
        <taxon>Pentapetalae</taxon>
        <taxon>asterids</taxon>
        <taxon>Ericales</taxon>
        <taxon>Ericaceae</taxon>
        <taxon>Vaccinioideae</taxon>
        <taxon>Vaccinieae</taxon>
        <taxon>Vaccinium</taxon>
    </lineage>
</organism>
<accession>A0ACB7Y0F4</accession>
<gene>
    <name evidence="1" type="ORF">Vadar_017261</name>
</gene>
<evidence type="ECO:0000313" key="1">
    <source>
        <dbReference type="EMBL" id="KAH7846708.1"/>
    </source>
</evidence>
<reference evidence="1 2" key="1">
    <citation type="journal article" date="2021" name="Hortic Res">
        <title>High-quality reference genome and annotation aids understanding of berry development for evergreen blueberry (Vaccinium darrowii).</title>
        <authorList>
            <person name="Yu J."/>
            <person name="Hulse-Kemp A.M."/>
            <person name="Babiker E."/>
            <person name="Staton M."/>
        </authorList>
    </citation>
    <scope>NUCLEOTIDE SEQUENCE [LARGE SCALE GENOMIC DNA]</scope>
    <source>
        <strain evidence="2">cv. NJ 8807/NJ 8810</strain>
        <tissue evidence="1">Young leaf</tissue>
    </source>
</reference>
<protein>
    <submittedName>
        <fullName evidence="1">Uncharacterized protein</fullName>
    </submittedName>
</protein>
<dbReference type="Proteomes" id="UP000828048">
    <property type="component" value="Chromosome 5"/>
</dbReference>
<name>A0ACB7Y0F4_9ERIC</name>
<keyword evidence="2" id="KW-1185">Reference proteome</keyword>
<dbReference type="EMBL" id="CM037155">
    <property type="protein sequence ID" value="KAH7846708.1"/>
    <property type="molecule type" value="Genomic_DNA"/>
</dbReference>
<sequence>MVAVMNGNDFTRKTDVTDDEVRSKSRVSDDVVNGNENTRLLEDIRVSRGEVADTDVNDIYREEGSSVDTVGYGDVRVSPELDSRALEGDLAGRFLVGGVVSMDNSRCEKTRVEDEVKAGDVEMRTSVKNDAEAQMVNGHEFCARNSETQQWKSGVTVGKGHVEVGKPKSGVSEYDAMISMFDEYAANDKGKAVGSAGNLSSVGYGYEIGDLVWGKVKSHPWWPGHIYDEAFASPSVRRTKREGHVLVAFFGDSSYGWFDPAELIPFGPNYSEKSRQTNMRTFVKAVEEAVDEASRRCGLALACRCRNRYNFRPTDVQGYFAVDLGDSEPAGVYPMTQIRKARESFRSRDTLAFVKQLAMKPRGDGHGGLEFIKHTATITAYRKAVFEEFDETYAQAFGSQPDRPNREPVQAVTQPSRAPLSGPMVFAETLGKKNSAKHNKTKDQSDNGRYLFKRRDEPNELKIPQTGQTTSSMWPSLVEGSKDLATGDYVLQKRAPALSPKQQIPAKLDRMFATEMNSPSASSQVTTIGDKPVTPRFSLPGSLASEQISGFGENYPVRQGPDYTNPLLEPYSSKSVEGFQQPPNFAAKVEQNHGIDVKFQGQDSRLRKETGGKKTILVKRPVGESVGEKSALGEKKKKRKKDLVTETSLQKRAVTGKARPLPCEDIRIENQKKDNGASSSLFRDSLRPPPATIDMGNLELKLPQLLDGLHALALNPFSSMERNSPAIIRQAFLNFRSHVYQKSLPVSSSADLESNEVPPPENVKDLPSAKPQKPLERQADPTKGGRKRVLSDRLEEMSVKRVKKIDNIKSLAVEKKFAERNLESQRDAKETMDSRRAKWFKPDPMKKKESLPKVREPTLLVMKFPPNTTLPSGFELKARLARFGPLNDSLTRILWKSSQVRVVFIHRADAEAAHRHLMGSNTLFGNLNMRCSIRPLEATATESETKVQREDGPTETPHLRDVDQRPKAALQLKSCLKKQVGDETAAVAASGGNGGVGGRGTPRVKFVLGVGEASSGGEEMMARNNHFNINEAAATSATIGGGRAFPRVKFMSGGGENLMDTSMNNMLNNASFADGGASSSLSHGMDFISKNFQKGNLPPLLPLPPQFQNAPRNLRYAETTHRTTHNFHAGPILNSVDIAPEMLNLLTKCSAVVSNLVSYLGYVPYHPL</sequence>
<proteinExistence type="predicted"/>